<dbReference type="SUPFAM" id="SSF52540">
    <property type="entry name" value="P-loop containing nucleoside triphosphate hydrolases"/>
    <property type="match status" value="1"/>
</dbReference>
<dbReference type="Pfam" id="PF01926">
    <property type="entry name" value="MMR_HSR1"/>
    <property type="match status" value="1"/>
</dbReference>
<dbReference type="GO" id="GO:0043022">
    <property type="term" value="F:ribosome binding"/>
    <property type="evidence" value="ECO:0007669"/>
    <property type="project" value="TreeGrafter"/>
</dbReference>
<feature type="domain" description="Hflx-type G" evidence="8">
    <location>
        <begin position="183"/>
        <end position="352"/>
    </location>
</feature>
<feature type="binding site" evidence="6">
    <location>
        <begin position="304"/>
        <end position="307"/>
    </location>
    <ligand>
        <name>GTP</name>
        <dbReference type="ChEBI" id="CHEBI:37565"/>
    </ligand>
</feature>
<dbReference type="AlphaFoldDB" id="A0A4P2VBJ6"/>
<feature type="binding site" evidence="6">
    <location>
        <begin position="236"/>
        <end position="239"/>
    </location>
    <ligand>
        <name>GTP</name>
        <dbReference type="ChEBI" id="CHEBI:37565"/>
    </ligand>
</feature>
<dbReference type="InterPro" id="IPR006073">
    <property type="entry name" value="GTP-bd"/>
</dbReference>
<keyword evidence="5" id="KW-0963">Cytoplasm</keyword>
<evidence type="ECO:0000256" key="2">
    <source>
        <dbReference type="ARBA" id="ARBA00022741"/>
    </source>
</evidence>
<keyword evidence="3 7" id="KW-0460">Magnesium</keyword>
<evidence type="ECO:0000256" key="7">
    <source>
        <dbReference type="PIRSR" id="PIRSR006809-2"/>
    </source>
</evidence>
<dbReference type="GO" id="GO:0046872">
    <property type="term" value="F:metal ion binding"/>
    <property type="evidence" value="ECO:0007669"/>
    <property type="project" value="UniProtKB-KW"/>
</dbReference>
<dbReference type="PANTHER" id="PTHR10229:SF8">
    <property type="entry name" value="GTPASE HFLX"/>
    <property type="match status" value="1"/>
</dbReference>
<comment type="subcellular location">
    <subcellularLocation>
        <location evidence="5">Cytoplasm</location>
    </subcellularLocation>
    <text evidence="5">May associate with membranes.</text>
</comment>
<evidence type="ECO:0000313" key="9">
    <source>
        <dbReference type="EMBL" id="BBE41451.1"/>
    </source>
</evidence>
<evidence type="ECO:0000256" key="6">
    <source>
        <dbReference type="PIRSR" id="PIRSR006809-1"/>
    </source>
</evidence>
<keyword evidence="4 5" id="KW-0342">GTP-binding</keyword>
<name>A0A4P2VBJ6_9ARCH</name>
<dbReference type="GO" id="GO:0003924">
    <property type="term" value="F:GTPase activity"/>
    <property type="evidence" value="ECO:0007669"/>
    <property type="project" value="UniProtKB-UniRule"/>
</dbReference>
<feature type="binding site" evidence="6">
    <location>
        <begin position="214"/>
        <end position="218"/>
    </location>
    <ligand>
        <name>GTP</name>
        <dbReference type="ChEBI" id="CHEBI:37565"/>
    </ligand>
</feature>
<feature type="binding site" evidence="6">
    <location>
        <begin position="189"/>
        <end position="196"/>
    </location>
    <ligand>
        <name>GTP</name>
        <dbReference type="ChEBI" id="CHEBI:37565"/>
    </ligand>
</feature>
<dbReference type="PROSITE" id="PS51705">
    <property type="entry name" value="G_HFLX"/>
    <property type="match status" value="1"/>
</dbReference>
<dbReference type="InterPro" id="IPR032305">
    <property type="entry name" value="GTP-bd_M"/>
</dbReference>
<dbReference type="NCBIfam" id="TIGR03156">
    <property type="entry name" value="GTP_HflX"/>
    <property type="match status" value="1"/>
</dbReference>
<gene>
    <name evidence="5" type="primary">hflX</name>
    <name evidence="9" type="ORF">NAS2_0037</name>
</gene>
<reference evidence="9 10" key="1">
    <citation type="journal article" date="2019" name="ISME J.">
        <title>Isolation and characterization of a thermophilic sulfur- and iron-reducing thaumarchaeote from a terrestrial acidic hot spring.</title>
        <authorList>
            <person name="Kato S."/>
            <person name="Itoh T."/>
            <person name="Yuki M."/>
            <person name="Nagamori M."/>
            <person name="Ohnishi M."/>
            <person name="Uematsu K."/>
            <person name="Suzuki K."/>
            <person name="Takashina T."/>
            <person name="Ohkuma M."/>
        </authorList>
    </citation>
    <scope>NUCLEOTIDE SEQUENCE [LARGE SCALE GENOMIC DNA]</scope>
    <source>
        <strain evidence="9 10">NAS-02</strain>
    </source>
</reference>
<feature type="binding site" evidence="7">
    <location>
        <position position="196"/>
    </location>
    <ligand>
        <name>Mg(2+)</name>
        <dbReference type="ChEBI" id="CHEBI:18420"/>
    </ligand>
</feature>
<dbReference type="Pfam" id="PF13167">
    <property type="entry name" value="GTP-bdg_N"/>
    <property type="match status" value="1"/>
</dbReference>
<dbReference type="RefSeq" id="WP_174447798.1">
    <property type="nucleotide sequence ID" value="NZ_AP018732.1"/>
</dbReference>
<dbReference type="GO" id="GO:0005737">
    <property type="term" value="C:cytoplasm"/>
    <property type="evidence" value="ECO:0007669"/>
    <property type="project" value="UniProtKB-SubCell"/>
</dbReference>
<comment type="function">
    <text evidence="5">GTPase that associates with the 50S ribosomal subunit and may have a role during protein synthesis or ribosome biogenesis.</text>
</comment>
<dbReference type="Gene3D" id="6.10.250.2860">
    <property type="match status" value="1"/>
</dbReference>
<comment type="similarity">
    <text evidence="5">Belongs to the TRAFAC class OBG-HflX-like GTPase superfamily. HflX GTPase family.</text>
</comment>
<dbReference type="InterPro" id="IPR030394">
    <property type="entry name" value="G_HFLX_dom"/>
</dbReference>
<dbReference type="HAMAP" id="MF_00900">
    <property type="entry name" value="GTPase_HflX"/>
    <property type="match status" value="1"/>
</dbReference>
<dbReference type="InterPro" id="IPR027417">
    <property type="entry name" value="P-loop_NTPase"/>
</dbReference>
<dbReference type="EMBL" id="AP018732">
    <property type="protein sequence ID" value="BBE41451.1"/>
    <property type="molecule type" value="Genomic_DNA"/>
</dbReference>
<evidence type="ECO:0000256" key="4">
    <source>
        <dbReference type="ARBA" id="ARBA00023134"/>
    </source>
</evidence>
<dbReference type="PANTHER" id="PTHR10229">
    <property type="entry name" value="GTP-BINDING PROTEIN HFLX"/>
    <property type="match status" value="1"/>
</dbReference>
<accession>A0A4P2VBJ6</accession>
<keyword evidence="10" id="KW-1185">Reference proteome</keyword>
<dbReference type="Pfam" id="PF16360">
    <property type="entry name" value="GTP-bdg_M"/>
    <property type="match status" value="1"/>
</dbReference>
<organism evidence="9 10">
    <name type="scientific">Conexivisphaera calida</name>
    <dbReference type="NCBI Taxonomy" id="1874277"/>
    <lineage>
        <taxon>Archaea</taxon>
        <taxon>Nitrososphaerota</taxon>
        <taxon>Conexivisphaeria</taxon>
        <taxon>Conexivisphaerales</taxon>
        <taxon>Conexivisphaeraceae</taxon>
        <taxon>Conexivisphaera</taxon>
    </lineage>
</organism>
<comment type="cofactor">
    <cofactor evidence="7">
        <name>Mg(2+)</name>
        <dbReference type="ChEBI" id="CHEBI:18420"/>
    </cofactor>
</comment>
<protein>
    <recommendedName>
        <fullName evidence="5">GTPase HflX</fullName>
    </recommendedName>
    <alternativeName>
        <fullName evidence="5">GTP-binding protein HflX</fullName>
    </alternativeName>
</protein>
<dbReference type="KEGG" id="ccai:NAS2_0037"/>
<dbReference type="InterPro" id="IPR016496">
    <property type="entry name" value="GTPase_HflX"/>
</dbReference>
<keyword evidence="2 5" id="KW-0547">Nucleotide-binding</keyword>
<dbReference type="PRINTS" id="PR00326">
    <property type="entry name" value="GTP1OBG"/>
</dbReference>
<comment type="subunit">
    <text evidence="5">Monomer. Associates with the 50S ribosomal subunit.</text>
</comment>
<proteinExistence type="inferred from homology"/>
<evidence type="ECO:0000259" key="8">
    <source>
        <dbReference type="PROSITE" id="PS51705"/>
    </source>
</evidence>
<dbReference type="InterPro" id="IPR042108">
    <property type="entry name" value="GTPase_HflX_N_sf"/>
</dbReference>
<evidence type="ECO:0000256" key="3">
    <source>
        <dbReference type="ARBA" id="ARBA00022842"/>
    </source>
</evidence>
<evidence type="ECO:0000256" key="5">
    <source>
        <dbReference type="HAMAP-Rule" id="MF_00900"/>
    </source>
</evidence>
<feature type="binding site" evidence="6">
    <location>
        <begin position="330"/>
        <end position="332"/>
    </location>
    <ligand>
        <name>GTP</name>
        <dbReference type="ChEBI" id="CHEBI:37565"/>
    </ligand>
</feature>
<dbReference type="GeneID" id="55583856"/>
<feature type="binding site" evidence="7">
    <location>
        <position position="216"/>
    </location>
    <ligand>
        <name>Mg(2+)</name>
        <dbReference type="ChEBI" id="CHEBI:18420"/>
    </ligand>
</feature>
<evidence type="ECO:0000313" key="10">
    <source>
        <dbReference type="Proteomes" id="UP000509448"/>
    </source>
</evidence>
<dbReference type="Gene3D" id="3.40.50.300">
    <property type="entry name" value="P-loop containing nucleotide triphosphate hydrolases"/>
    <property type="match status" value="1"/>
</dbReference>
<dbReference type="Gene3D" id="3.40.50.11060">
    <property type="entry name" value="GTPase HflX, N-terminal domain"/>
    <property type="match status" value="1"/>
</dbReference>
<dbReference type="InterPro" id="IPR025121">
    <property type="entry name" value="GTPase_HflX_N"/>
</dbReference>
<dbReference type="Proteomes" id="UP000509448">
    <property type="component" value="Chromosome"/>
</dbReference>
<sequence>MRRALLAVERGVDESEALELMESADYEVVEIVPVRKIGEGRTGISTGKAEEISERAKEAGVDAIAVYGRLSSSQAFNLMKESGVDVVDRDKLILEIFALRARTPEAKLQVKMAELTYELPRLRELIRRIRMGEQPGLYGYGEYEVERHYDHVRKLRIRIGRELRKYSRHREVQRQGRRRWGMPVVSLAGYTGAGKTTLFNALSKERRPVTGHAFTTLTTTTRTMWLGGDRHALLTDTVGFLSGLPHYMIEAFKSTLEELKYADVVLLIVDASEDPAVVRRKYETSMEILQELSVEPPRVLQVLNKVDRVGMDGVVKVAAELGMRDYVVISAKERLGMDELRRNVLRILEAEERQEATASPEAGAV</sequence>
<keyword evidence="1 7" id="KW-0479">Metal-binding</keyword>
<dbReference type="OrthoDB" id="10150at2157"/>
<evidence type="ECO:0000256" key="1">
    <source>
        <dbReference type="ARBA" id="ARBA00022723"/>
    </source>
</evidence>
<dbReference type="GO" id="GO:0005525">
    <property type="term" value="F:GTP binding"/>
    <property type="evidence" value="ECO:0007669"/>
    <property type="project" value="UniProtKB-UniRule"/>
</dbReference>
<dbReference type="PIRSF" id="PIRSF006809">
    <property type="entry name" value="GTP-binding_hflX_prd"/>
    <property type="match status" value="1"/>
</dbReference>